<organism evidence="2 3">
    <name type="scientific">Terriglobus saanensis (strain ATCC BAA-1853 / DSM 23119 / SP1PR4)</name>
    <dbReference type="NCBI Taxonomy" id="401053"/>
    <lineage>
        <taxon>Bacteria</taxon>
        <taxon>Pseudomonadati</taxon>
        <taxon>Acidobacteriota</taxon>
        <taxon>Terriglobia</taxon>
        <taxon>Terriglobales</taxon>
        <taxon>Acidobacteriaceae</taxon>
        <taxon>Terriglobus</taxon>
    </lineage>
</organism>
<dbReference type="KEGG" id="tsa:AciPR4_2413"/>
<accession>E8UYP0</accession>
<dbReference type="AlphaFoldDB" id="E8UYP0"/>
<keyword evidence="1" id="KW-0732">Signal</keyword>
<keyword evidence="3" id="KW-1185">Reference proteome</keyword>
<protein>
    <recommendedName>
        <fullName evidence="4">DUF4410 domain-containing protein</fullName>
    </recommendedName>
</protein>
<name>E8UYP0_TERSS</name>
<feature type="signal peptide" evidence="1">
    <location>
        <begin position="1"/>
        <end position="25"/>
    </location>
</feature>
<reference evidence="2 3" key="1">
    <citation type="journal article" date="2012" name="Stand. Genomic Sci.">
        <title>Complete genome sequence of Terriglobus saanensis type strain SP1PR4(T), an Acidobacteria from tundra soil.</title>
        <authorList>
            <person name="Rawat S.R."/>
            <person name="Mannisto M.K."/>
            <person name="Starovoytov V."/>
            <person name="Goodwin L."/>
            <person name="Nolan M."/>
            <person name="Hauser L."/>
            <person name="Land M."/>
            <person name="Davenport K.W."/>
            <person name="Woyke T."/>
            <person name="Haggblom M.M."/>
        </authorList>
    </citation>
    <scope>NUCLEOTIDE SEQUENCE</scope>
    <source>
        <strain evidence="3">ATCC BAA-1853 / DSM 23119 / SP1PR4</strain>
    </source>
</reference>
<evidence type="ECO:0008006" key="4">
    <source>
        <dbReference type="Google" id="ProtNLM"/>
    </source>
</evidence>
<dbReference type="HOGENOM" id="CLU_868584_0_0_0"/>
<feature type="chain" id="PRO_5003232706" description="DUF4410 domain-containing protein" evidence="1">
    <location>
        <begin position="26"/>
        <end position="320"/>
    </location>
</feature>
<dbReference type="eggNOG" id="ENOG5033SDA">
    <property type="taxonomic scope" value="Bacteria"/>
</dbReference>
<dbReference type="Proteomes" id="UP000006844">
    <property type="component" value="Chromosome"/>
</dbReference>
<sequence length="320" mass="34311">MPEKRSLKIYTAILACLLVAGYAMAQDLPSASSSDNGIANAIHMVGLPDVKPGIKGVLKMTPEALEFTTAEVHALIAYNRITSVSMGEERTTGWGTTGKVVRKIPIYGVGSMAGLASQKKVDLLTIEFRDPHAAYHGAVFMLPTKTAAELQQKISLLLKSSTPFPAPSCTDGPKTENSIRVVPIGVDGTPLPDEYRVMMYEHLFSVLKVSNPNQTYFREGDIAAGAGCTTLTLHIAVIGFNKGNQTLRTSTGPLGHFVGTTSVTFNVKLDDANGKTLLNNKVKKSIRGDSDSLSVTKDIAKNLSKRINKAMEKSNAETKS</sequence>
<evidence type="ECO:0000313" key="3">
    <source>
        <dbReference type="Proteomes" id="UP000006844"/>
    </source>
</evidence>
<evidence type="ECO:0000313" key="2">
    <source>
        <dbReference type="EMBL" id="ADV83193.1"/>
    </source>
</evidence>
<dbReference type="EMBL" id="CP002467">
    <property type="protein sequence ID" value="ADV83193.1"/>
    <property type="molecule type" value="Genomic_DNA"/>
</dbReference>
<gene>
    <name evidence="2" type="ordered locus">AciPR4_2413</name>
</gene>
<proteinExistence type="predicted"/>
<evidence type="ECO:0000256" key="1">
    <source>
        <dbReference type="SAM" id="SignalP"/>
    </source>
</evidence>